<proteinExistence type="predicted"/>
<dbReference type="GO" id="GO:0048366">
    <property type="term" value="P:leaf development"/>
    <property type="evidence" value="ECO:0007669"/>
    <property type="project" value="EnsemblPlants"/>
</dbReference>
<name>A0A087HNG8_ARAAL</name>
<feature type="compositionally biased region" description="Low complexity" evidence="1">
    <location>
        <begin position="439"/>
        <end position="448"/>
    </location>
</feature>
<protein>
    <submittedName>
        <fullName evidence="2">Uncharacterized protein</fullName>
    </submittedName>
</protein>
<dbReference type="OrthoDB" id="1916150at2759"/>
<gene>
    <name evidence="2" type="ordered locus">AALP_Aa1g157900</name>
</gene>
<feature type="compositionally biased region" description="Low complexity" evidence="1">
    <location>
        <begin position="130"/>
        <end position="141"/>
    </location>
</feature>
<organism evidence="2 3">
    <name type="scientific">Arabis alpina</name>
    <name type="common">Alpine rock-cress</name>
    <dbReference type="NCBI Taxonomy" id="50452"/>
    <lineage>
        <taxon>Eukaryota</taxon>
        <taxon>Viridiplantae</taxon>
        <taxon>Streptophyta</taxon>
        <taxon>Embryophyta</taxon>
        <taxon>Tracheophyta</taxon>
        <taxon>Spermatophyta</taxon>
        <taxon>Magnoliopsida</taxon>
        <taxon>eudicotyledons</taxon>
        <taxon>Gunneridae</taxon>
        <taxon>Pentapetalae</taxon>
        <taxon>rosids</taxon>
        <taxon>malvids</taxon>
        <taxon>Brassicales</taxon>
        <taxon>Brassicaceae</taxon>
        <taxon>Arabideae</taxon>
        <taxon>Arabis</taxon>
    </lineage>
</organism>
<dbReference type="OMA" id="CTKQEVI"/>
<feature type="region of interest" description="Disordered" evidence="1">
    <location>
        <begin position="376"/>
        <end position="396"/>
    </location>
</feature>
<evidence type="ECO:0000313" key="2">
    <source>
        <dbReference type="EMBL" id="KFK43670.1"/>
    </source>
</evidence>
<feature type="region of interest" description="Disordered" evidence="1">
    <location>
        <begin position="416"/>
        <end position="454"/>
    </location>
</feature>
<dbReference type="EMBL" id="CM002869">
    <property type="protein sequence ID" value="KFK43670.1"/>
    <property type="molecule type" value="Genomic_DNA"/>
</dbReference>
<dbReference type="PANTHER" id="PTHR33781">
    <property type="entry name" value="PROTEIN PHYTOCHROME KINASE SUBSTRATE 1-RELATED"/>
    <property type="match status" value="1"/>
</dbReference>
<reference evidence="3" key="1">
    <citation type="journal article" date="2015" name="Nat. Plants">
        <title>Genome expansion of Arabis alpina linked with retrotransposition and reduced symmetric DNA methylation.</title>
        <authorList>
            <person name="Willing E.M."/>
            <person name="Rawat V."/>
            <person name="Mandakova T."/>
            <person name="Maumus F."/>
            <person name="James G.V."/>
            <person name="Nordstroem K.J."/>
            <person name="Becker C."/>
            <person name="Warthmann N."/>
            <person name="Chica C."/>
            <person name="Szarzynska B."/>
            <person name="Zytnicki M."/>
            <person name="Albani M.C."/>
            <person name="Kiefer C."/>
            <person name="Bergonzi S."/>
            <person name="Castaings L."/>
            <person name="Mateos J.L."/>
            <person name="Berns M.C."/>
            <person name="Bujdoso N."/>
            <person name="Piofczyk T."/>
            <person name="de Lorenzo L."/>
            <person name="Barrero-Sicilia C."/>
            <person name="Mateos I."/>
            <person name="Piednoel M."/>
            <person name="Hagmann J."/>
            <person name="Chen-Min-Tao R."/>
            <person name="Iglesias-Fernandez R."/>
            <person name="Schuster S.C."/>
            <person name="Alonso-Blanco C."/>
            <person name="Roudier F."/>
            <person name="Carbonero P."/>
            <person name="Paz-Ares J."/>
            <person name="Davis S.J."/>
            <person name="Pecinka A."/>
            <person name="Quesneville H."/>
            <person name="Colot V."/>
            <person name="Lysak M.A."/>
            <person name="Weigel D."/>
            <person name="Coupland G."/>
            <person name="Schneeberger K."/>
        </authorList>
    </citation>
    <scope>NUCLEOTIDE SEQUENCE [LARGE SCALE GENOMIC DNA]</scope>
    <source>
        <strain evidence="3">cv. Pajares</strain>
    </source>
</reference>
<keyword evidence="3" id="KW-1185">Reference proteome</keyword>
<dbReference type="GO" id="GO:0009638">
    <property type="term" value="P:phototropism"/>
    <property type="evidence" value="ECO:0007669"/>
    <property type="project" value="EnsemblPlants"/>
</dbReference>
<dbReference type="eggNOG" id="ENOG502QSBI">
    <property type="taxonomic scope" value="Eukaryota"/>
</dbReference>
<dbReference type="GO" id="GO:0005886">
    <property type="term" value="C:plasma membrane"/>
    <property type="evidence" value="ECO:0007669"/>
    <property type="project" value="EnsemblPlants"/>
</dbReference>
<evidence type="ECO:0000313" key="3">
    <source>
        <dbReference type="Proteomes" id="UP000029120"/>
    </source>
</evidence>
<dbReference type="InterPro" id="IPR039615">
    <property type="entry name" value="PKS"/>
</dbReference>
<feature type="region of interest" description="Disordered" evidence="1">
    <location>
        <begin position="120"/>
        <end position="141"/>
    </location>
</feature>
<dbReference type="Proteomes" id="UP000029120">
    <property type="component" value="Chromosome 1"/>
</dbReference>
<dbReference type="AlphaFoldDB" id="A0A087HNG8"/>
<evidence type="ECO:0000256" key="1">
    <source>
        <dbReference type="SAM" id="MobiDB-lite"/>
    </source>
</evidence>
<dbReference type="Gramene" id="KFK43670">
    <property type="protein sequence ID" value="KFK43670"/>
    <property type="gene ID" value="AALP_AA1G157900"/>
</dbReference>
<dbReference type="PANTHER" id="PTHR33781:SF20">
    <property type="entry name" value="PROTEIN PHYTOCHROME KINASE SUBSTRATE 2"/>
    <property type="match status" value="1"/>
</dbReference>
<sequence length="454" mass="50423">MVTITSSSSTPNKSFDFMMNNNNSNNLFGPFSSSSTSTSFSYLINKEDALPQKKLVNGMNMNTEHNDVLGISKKASEDLEISVFGAEKYFNGDMDSDHTSPRPMSPLPNPEVTIERIIFGPKQSSKHSSETPSLRSESSWNSQSLLLQNKFEKKDKVKNKNNYSCNSYLQEKNAISSNHKVSNNKKSFLSNLGCRCVCSGGNSVDVVDDEKRRSTVLKKIKTQLSFSGDLTSEMKLHHQQQQVMLEHRKSLEIFGSPLIEKRIISKKFPWEYSSAAKQEERGFGVKYEQEEEDGSVSDVSSDLFEIESSTGKAKPFLARQGSSDLDSPNGYAPSEVSIAWSVVTASVADYSVMSECATSPVKNRSFQIPRIPMIAKSSRETEPQRRKSSSGGLLMGCKSHKSVRVSGDSYTSVNRTPSYVPRFPVEGNPTSIETRRKISSSSVSQTQSPFLYIQ</sequence>
<accession>A0A087HNG8</accession>